<organism evidence="3 4">
    <name type="scientific">Silvimonas amylolytica</name>
    <dbReference type="NCBI Taxonomy" id="449663"/>
    <lineage>
        <taxon>Bacteria</taxon>
        <taxon>Pseudomonadati</taxon>
        <taxon>Pseudomonadota</taxon>
        <taxon>Betaproteobacteria</taxon>
        <taxon>Neisseriales</taxon>
        <taxon>Chitinibacteraceae</taxon>
        <taxon>Silvimonas</taxon>
    </lineage>
</organism>
<accession>A0ABQ2PLY4</accession>
<dbReference type="InterPro" id="IPR007312">
    <property type="entry name" value="Phosphoesterase"/>
</dbReference>
<dbReference type="PANTHER" id="PTHR31956">
    <property type="entry name" value="NON-SPECIFIC PHOSPHOLIPASE C4-RELATED"/>
    <property type="match status" value="1"/>
</dbReference>
<keyword evidence="1" id="KW-0378">Hydrolase</keyword>
<evidence type="ECO:0000256" key="1">
    <source>
        <dbReference type="ARBA" id="ARBA00022801"/>
    </source>
</evidence>
<dbReference type="EMBL" id="BMLY01000003">
    <property type="protein sequence ID" value="GGP26380.1"/>
    <property type="molecule type" value="Genomic_DNA"/>
</dbReference>
<dbReference type="PROSITE" id="PS51257">
    <property type="entry name" value="PROKAR_LIPOPROTEIN"/>
    <property type="match status" value="1"/>
</dbReference>
<feature type="chain" id="PRO_5045158249" description="Phosphoesterase family protein" evidence="2">
    <location>
        <begin position="24"/>
        <end position="430"/>
    </location>
</feature>
<dbReference type="RefSeq" id="WP_229678986.1">
    <property type="nucleotide sequence ID" value="NZ_BMLY01000003.1"/>
</dbReference>
<dbReference type="PANTHER" id="PTHR31956:SF8">
    <property type="entry name" value="ACID PHOSPHATASE PHOA (AFU_ORTHOLOGUE AFUA_1G03570)"/>
    <property type="match status" value="1"/>
</dbReference>
<evidence type="ECO:0008006" key="5">
    <source>
        <dbReference type="Google" id="ProtNLM"/>
    </source>
</evidence>
<dbReference type="InterPro" id="IPR017850">
    <property type="entry name" value="Alkaline_phosphatase_core_sf"/>
</dbReference>
<comment type="caution">
    <text evidence="3">The sequence shown here is derived from an EMBL/GenBank/DDBJ whole genome shotgun (WGS) entry which is preliminary data.</text>
</comment>
<evidence type="ECO:0000313" key="4">
    <source>
        <dbReference type="Proteomes" id="UP000621859"/>
    </source>
</evidence>
<evidence type="ECO:0000256" key="2">
    <source>
        <dbReference type="SAM" id="SignalP"/>
    </source>
</evidence>
<keyword evidence="4" id="KW-1185">Reference proteome</keyword>
<reference evidence="4" key="1">
    <citation type="journal article" date="2019" name="Int. J. Syst. Evol. Microbiol.">
        <title>The Global Catalogue of Microorganisms (GCM) 10K type strain sequencing project: providing services to taxonomists for standard genome sequencing and annotation.</title>
        <authorList>
            <consortium name="The Broad Institute Genomics Platform"/>
            <consortium name="The Broad Institute Genome Sequencing Center for Infectious Disease"/>
            <person name="Wu L."/>
            <person name="Ma J."/>
        </authorList>
    </citation>
    <scope>NUCLEOTIDE SEQUENCE [LARGE SCALE GENOMIC DNA]</scope>
    <source>
        <strain evidence="4">CGMCC 1.8860</strain>
    </source>
</reference>
<name>A0ABQ2PLY4_9NEIS</name>
<proteinExistence type="predicted"/>
<gene>
    <name evidence="3" type="ORF">GCM10010971_21990</name>
</gene>
<dbReference type="Pfam" id="PF04185">
    <property type="entry name" value="Phosphoesterase"/>
    <property type="match status" value="1"/>
</dbReference>
<feature type="signal peptide" evidence="2">
    <location>
        <begin position="1"/>
        <end position="23"/>
    </location>
</feature>
<evidence type="ECO:0000313" key="3">
    <source>
        <dbReference type="EMBL" id="GGP26380.1"/>
    </source>
</evidence>
<keyword evidence="2" id="KW-0732">Signal</keyword>
<protein>
    <recommendedName>
        <fullName evidence="5">Phosphoesterase family protein</fullName>
    </recommendedName>
</protein>
<dbReference type="Proteomes" id="UP000621859">
    <property type="component" value="Unassembled WGS sequence"/>
</dbReference>
<sequence>MKTTWNKWLAGLLGSAIVMGAMVGCNSSSDGNATVSAPTATPTPTAAPSIHSIRHVWVLTLENENYTTTFSATPTSKYLAQDLPAQGALLQQYFGTGHVSLDNYIAMISGQSGNPDTNMDCQTFSEFVQTGTDSDGQAIGRGCVYPSTVKTLPDQLKAAGLTWHGYMEDMGFDPAREAATCGHPVIGTQDMTQSPESPSSAVPNGDQYATRHNPFAYFHSIIDSADCGTNVTELAQLENDLKSVSTTANFNFITPNLCNDGHDTNCVTNEPGGLSSVDTFLRKWVPLIMASPAFQQDGLLIINFDESSATSSVPDMTANTLTIVYNGDSCCGQKPGPNLGTYPQIQNFGAVTYGGHTWSNMALQYTSYGGDRTGAVMLSPFIKGGTVSTTGYNHYSMLRSIEDIFNLSHLGYAGQDGLTPFGSDIFNNLH</sequence>
<dbReference type="Gene3D" id="3.40.720.10">
    <property type="entry name" value="Alkaline Phosphatase, subunit A"/>
    <property type="match status" value="1"/>
</dbReference>